<dbReference type="PATRIC" id="fig|1319815.3.peg.1020"/>
<evidence type="ECO:0000313" key="6">
    <source>
        <dbReference type="EMBL" id="ERT69096.1"/>
    </source>
</evidence>
<accession>U7VC52</accession>
<reference evidence="6 7" key="1">
    <citation type="submission" date="2013-08" db="EMBL/GenBank/DDBJ databases">
        <authorList>
            <person name="Weinstock G."/>
            <person name="Sodergren E."/>
            <person name="Wylie T."/>
            <person name="Fulton L."/>
            <person name="Fulton R."/>
            <person name="Fronick C."/>
            <person name="O'Laughlin M."/>
            <person name="Godfrey J."/>
            <person name="Miner T."/>
            <person name="Herter B."/>
            <person name="Appelbaum E."/>
            <person name="Cordes M."/>
            <person name="Lek S."/>
            <person name="Wollam A."/>
            <person name="Pepin K.H."/>
            <person name="Palsikar V.B."/>
            <person name="Mitreva M."/>
            <person name="Wilson R.K."/>
        </authorList>
    </citation>
    <scope>NUCLEOTIDE SEQUENCE [LARGE SCALE GENOMIC DNA]</scope>
    <source>
        <strain evidence="6 7">ATCC BAA-474</strain>
    </source>
</reference>
<dbReference type="CDD" id="cd12184">
    <property type="entry name" value="HGDH_like"/>
    <property type="match status" value="1"/>
</dbReference>
<evidence type="ECO:0000256" key="2">
    <source>
        <dbReference type="ARBA" id="ARBA00023027"/>
    </source>
</evidence>
<dbReference type="EMBL" id="AXZF01000038">
    <property type="protein sequence ID" value="ERT69096.1"/>
    <property type="molecule type" value="Genomic_DNA"/>
</dbReference>
<sequence length="328" mass="37208">MKLICFGVRKVERDFFIKLNKFGYELTLVEELLNDENIHLIEGHKAVMLRANCPANRKNLEIIKGYGVEYLLTRTVGYNHIDLDAAREMGFKMARVPTYSPNAIGELAITFAMNLVRKGTYMINRSREKNFTVDEFMFSREIRNLTVGIVGTGKIGLTTAKLFKGLGSKVIAYDIYENENAKDILEYVSMDDLIKNADIISLHCPYIKGSNDNLINDDLINKAKDDVIIINTARGELQDVEAIIRGLESGKIGGFATDVFSNEKEFFFKNMTGKEIDKNVEKLLNLYPKVLITPHIGSYTDEALTNMIEISYENLDEFIQKGICENQL</sequence>
<dbReference type="AlphaFoldDB" id="U7VC52"/>
<dbReference type="HOGENOM" id="CLU_019796_1_1_0"/>
<feature type="domain" description="D-isomer specific 2-hydroxyacid dehydrogenase catalytic" evidence="4">
    <location>
        <begin position="16"/>
        <end position="327"/>
    </location>
</feature>
<feature type="domain" description="D-isomer specific 2-hydroxyacid dehydrogenase NAD-binding" evidence="5">
    <location>
        <begin position="110"/>
        <end position="297"/>
    </location>
</feature>
<dbReference type="PROSITE" id="PS00065">
    <property type="entry name" value="D_2_HYDROXYACID_DH_1"/>
    <property type="match status" value="1"/>
</dbReference>
<dbReference type="eggNOG" id="COG1052">
    <property type="taxonomic scope" value="Bacteria"/>
</dbReference>
<dbReference type="InterPro" id="IPR058205">
    <property type="entry name" value="D-LDH-like"/>
</dbReference>
<gene>
    <name evidence="6" type="ORF">HMPREF0202_01063</name>
</gene>
<dbReference type="Pfam" id="PF02826">
    <property type="entry name" value="2-Hacid_dh_C"/>
    <property type="match status" value="1"/>
</dbReference>
<dbReference type="InterPro" id="IPR006140">
    <property type="entry name" value="D-isomer_DH_NAD-bd"/>
</dbReference>
<comment type="similarity">
    <text evidence="1 3">Belongs to the D-isomer specific 2-hydroxyacid dehydrogenase family.</text>
</comment>
<dbReference type="Gene3D" id="3.40.50.720">
    <property type="entry name" value="NAD(P)-binding Rossmann-like Domain"/>
    <property type="match status" value="2"/>
</dbReference>
<evidence type="ECO:0000259" key="4">
    <source>
        <dbReference type="Pfam" id="PF00389"/>
    </source>
</evidence>
<evidence type="ECO:0000313" key="7">
    <source>
        <dbReference type="Proteomes" id="UP000017081"/>
    </source>
</evidence>
<organism evidence="6 7">
    <name type="scientific">Cetobacterium somerae ATCC BAA-474</name>
    <dbReference type="NCBI Taxonomy" id="1319815"/>
    <lineage>
        <taxon>Bacteria</taxon>
        <taxon>Fusobacteriati</taxon>
        <taxon>Fusobacteriota</taxon>
        <taxon>Fusobacteriia</taxon>
        <taxon>Fusobacteriales</taxon>
        <taxon>Fusobacteriaceae</taxon>
        <taxon>Cetobacterium</taxon>
    </lineage>
</organism>
<dbReference type="STRING" id="1319815.HMPREF0202_01063"/>
<keyword evidence="2" id="KW-0520">NAD</keyword>
<evidence type="ECO:0008006" key="8">
    <source>
        <dbReference type="Google" id="ProtNLM"/>
    </source>
</evidence>
<dbReference type="InterPro" id="IPR006139">
    <property type="entry name" value="D-isomer_2_OHA_DH_cat_dom"/>
</dbReference>
<dbReference type="PANTHER" id="PTHR43026:SF1">
    <property type="entry name" value="2-HYDROXYACID DEHYDROGENASE HOMOLOG 1-RELATED"/>
    <property type="match status" value="1"/>
</dbReference>
<keyword evidence="3" id="KW-0560">Oxidoreductase</keyword>
<protein>
    <recommendedName>
        <fullName evidence="8">D-lactate dehydrogenase</fullName>
    </recommendedName>
</protein>
<dbReference type="PANTHER" id="PTHR43026">
    <property type="entry name" value="2-HYDROXYACID DEHYDROGENASE HOMOLOG 1-RELATED"/>
    <property type="match status" value="1"/>
</dbReference>
<evidence type="ECO:0000256" key="1">
    <source>
        <dbReference type="ARBA" id="ARBA00005854"/>
    </source>
</evidence>
<dbReference type="GO" id="GO:0051287">
    <property type="term" value="F:NAD binding"/>
    <property type="evidence" value="ECO:0007669"/>
    <property type="project" value="InterPro"/>
</dbReference>
<comment type="caution">
    <text evidence="6">The sequence shown here is derived from an EMBL/GenBank/DDBJ whole genome shotgun (WGS) entry which is preliminary data.</text>
</comment>
<dbReference type="InterPro" id="IPR029752">
    <property type="entry name" value="D-isomer_DH_CS1"/>
</dbReference>
<dbReference type="GO" id="GO:0008720">
    <property type="term" value="F:D-lactate dehydrogenase (NAD+) activity"/>
    <property type="evidence" value="ECO:0007669"/>
    <property type="project" value="TreeGrafter"/>
</dbReference>
<dbReference type="Pfam" id="PF00389">
    <property type="entry name" value="2-Hacid_dh"/>
    <property type="match status" value="1"/>
</dbReference>
<dbReference type="Proteomes" id="UP000017081">
    <property type="component" value="Unassembled WGS sequence"/>
</dbReference>
<evidence type="ECO:0000256" key="3">
    <source>
        <dbReference type="RuleBase" id="RU003719"/>
    </source>
</evidence>
<dbReference type="SUPFAM" id="SSF52283">
    <property type="entry name" value="Formate/glycerate dehydrogenase catalytic domain-like"/>
    <property type="match status" value="1"/>
</dbReference>
<evidence type="ECO:0000259" key="5">
    <source>
        <dbReference type="Pfam" id="PF02826"/>
    </source>
</evidence>
<proteinExistence type="inferred from homology"/>
<dbReference type="SUPFAM" id="SSF51735">
    <property type="entry name" value="NAD(P)-binding Rossmann-fold domains"/>
    <property type="match status" value="1"/>
</dbReference>
<keyword evidence="7" id="KW-1185">Reference proteome</keyword>
<name>U7VC52_9FUSO</name>
<dbReference type="InterPro" id="IPR036291">
    <property type="entry name" value="NAD(P)-bd_dom_sf"/>
</dbReference>
<dbReference type="RefSeq" id="WP_023050603.1">
    <property type="nucleotide sequence ID" value="NZ_KI518180.1"/>
</dbReference>